<dbReference type="AlphaFoldDB" id="A0A1B7LXU8"/>
<dbReference type="Pfam" id="PF12680">
    <property type="entry name" value="SnoaL_2"/>
    <property type="match status" value="1"/>
</dbReference>
<dbReference type="GO" id="GO:0016987">
    <property type="term" value="F:sigma factor activity"/>
    <property type="evidence" value="ECO:0007669"/>
    <property type="project" value="UniProtKB-KW"/>
</dbReference>
<protein>
    <recommendedName>
        <fullName evidence="11">RNA polymerase subunit sigma-70</fullName>
    </recommendedName>
</protein>
<evidence type="ECO:0000259" key="8">
    <source>
        <dbReference type="Pfam" id="PF12680"/>
    </source>
</evidence>
<dbReference type="Pfam" id="PF04542">
    <property type="entry name" value="Sigma70_r2"/>
    <property type="match status" value="1"/>
</dbReference>
<keyword evidence="5" id="KW-0804">Transcription</keyword>
<dbReference type="InterPro" id="IPR032710">
    <property type="entry name" value="NTF2-like_dom_sf"/>
</dbReference>
<proteinExistence type="inferred from homology"/>
<dbReference type="SUPFAM" id="SSF88659">
    <property type="entry name" value="Sigma3 and sigma4 domains of RNA polymerase sigma factors"/>
    <property type="match status" value="1"/>
</dbReference>
<feature type="domain" description="SnoaL-like" evidence="8">
    <location>
        <begin position="196"/>
        <end position="287"/>
    </location>
</feature>
<feature type="domain" description="RNA polymerase sigma factor 70 region 4 type 2" evidence="7">
    <location>
        <begin position="126"/>
        <end position="178"/>
    </location>
</feature>
<keyword evidence="10" id="KW-1185">Reference proteome</keyword>
<evidence type="ECO:0000259" key="7">
    <source>
        <dbReference type="Pfam" id="PF08281"/>
    </source>
</evidence>
<feature type="domain" description="RNA polymerase sigma-70 region 2" evidence="6">
    <location>
        <begin position="8"/>
        <end position="70"/>
    </location>
</feature>
<evidence type="ECO:0000313" key="10">
    <source>
        <dbReference type="Proteomes" id="UP000078292"/>
    </source>
</evidence>
<dbReference type="GO" id="GO:0006352">
    <property type="term" value="P:DNA-templated transcription initiation"/>
    <property type="evidence" value="ECO:0007669"/>
    <property type="project" value="InterPro"/>
</dbReference>
<evidence type="ECO:0000259" key="6">
    <source>
        <dbReference type="Pfam" id="PF04542"/>
    </source>
</evidence>
<keyword evidence="4" id="KW-0731">Sigma factor</keyword>
<evidence type="ECO:0000256" key="3">
    <source>
        <dbReference type="ARBA" id="ARBA00023015"/>
    </source>
</evidence>
<dbReference type="OrthoDB" id="7376212at2"/>
<dbReference type="NCBIfam" id="NF006089">
    <property type="entry name" value="PRK08241.1"/>
    <property type="match status" value="1"/>
</dbReference>
<comment type="subunit">
    <text evidence="2">Interacts transiently with the RNA polymerase catalytic core formed by RpoA, RpoB, RpoC and RpoZ (2 alpha, 1 beta, 1 beta' and 1 omega subunit) to form the RNA polymerase holoenzyme that can initiate transcription.</text>
</comment>
<dbReference type="EMBL" id="LXEY01000021">
    <property type="protein sequence ID" value="OAV60011.1"/>
    <property type="molecule type" value="Genomic_DNA"/>
</dbReference>
<comment type="caution">
    <text evidence="9">The sequence shown here is derived from an EMBL/GenBank/DDBJ whole genome shotgun (WGS) entry which is preliminary data.</text>
</comment>
<evidence type="ECO:0008006" key="11">
    <source>
        <dbReference type="Google" id="ProtNLM"/>
    </source>
</evidence>
<dbReference type="InterPro" id="IPR039425">
    <property type="entry name" value="RNA_pol_sigma-70-like"/>
</dbReference>
<dbReference type="InterPro" id="IPR013324">
    <property type="entry name" value="RNA_pol_sigma_r3/r4-like"/>
</dbReference>
<dbReference type="Proteomes" id="UP000078292">
    <property type="component" value="Unassembled WGS sequence"/>
</dbReference>
<dbReference type="InterPro" id="IPR014305">
    <property type="entry name" value="RNA_pol_sigma-G_actinobac"/>
</dbReference>
<dbReference type="SUPFAM" id="SSF54427">
    <property type="entry name" value="NTF2-like"/>
    <property type="match status" value="1"/>
</dbReference>
<dbReference type="InterPro" id="IPR036388">
    <property type="entry name" value="WH-like_DNA-bd_sf"/>
</dbReference>
<dbReference type="InterPro" id="IPR007627">
    <property type="entry name" value="RNA_pol_sigma70_r2"/>
</dbReference>
<evidence type="ECO:0000256" key="1">
    <source>
        <dbReference type="ARBA" id="ARBA00010641"/>
    </source>
</evidence>
<accession>A0A1B7LXU8</accession>
<dbReference type="InterPro" id="IPR013249">
    <property type="entry name" value="RNA_pol_sigma70_r4_t2"/>
</dbReference>
<dbReference type="SUPFAM" id="SSF88946">
    <property type="entry name" value="Sigma2 domain of RNA polymerase sigma factors"/>
    <property type="match status" value="1"/>
</dbReference>
<evidence type="ECO:0000313" key="9">
    <source>
        <dbReference type="EMBL" id="OAV60011.1"/>
    </source>
</evidence>
<sequence length="317" mass="35380">MLDIATLDSHRSELIGFCYRFFGCYADAEDAVQETMTRAWQHAQDFGYRSSVRRWLYAIATNVCLDMKKAPQRRYLPMDLSVAGQVPDGAAALETLPELTWVGPISDEVLSDDPAERAALRDSIRLAFITALQVLPPRQRAVLILRDVITWSARECAELLNTSVAAVNSALTRARSTLSDHHQGESKPYDQQLLVNYVTAFEAYDVDRLVALLAEDAKFSMPPYTLWLQGTHAIESWWRGPGEVCRGSRTITVRANGQPAVAVYHAVSSTRWEPFAIHVLETAHGQIEAITHFMGAGVFREFNLPSQLTASTLVKEI</sequence>
<dbReference type="Gene3D" id="1.10.10.10">
    <property type="entry name" value="Winged helix-like DNA-binding domain superfamily/Winged helix DNA-binding domain"/>
    <property type="match status" value="1"/>
</dbReference>
<reference evidence="9 10" key="1">
    <citation type="submission" date="2016-04" db="EMBL/GenBank/DDBJ databases">
        <title>First whole genome shotgun sequence of the bacterium Enteractinococcus sp. strain UASWS1574.</title>
        <authorList>
            <person name="Crovadore J."/>
            <person name="Chablais R."/>
            <person name="Lefort F."/>
        </authorList>
    </citation>
    <scope>NUCLEOTIDE SEQUENCE [LARGE SCALE GENOMIC DNA]</scope>
    <source>
        <strain evidence="9 10">UASWS1574</strain>
    </source>
</reference>
<dbReference type="InterPro" id="IPR014284">
    <property type="entry name" value="RNA_pol_sigma-70_dom"/>
</dbReference>
<dbReference type="RefSeq" id="WP_043058439.1">
    <property type="nucleotide sequence ID" value="NZ_LXEY01000021.1"/>
</dbReference>
<dbReference type="Gene3D" id="3.10.450.50">
    <property type="match status" value="1"/>
</dbReference>
<dbReference type="PANTHER" id="PTHR43133:SF65">
    <property type="entry name" value="ECF RNA POLYMERASE SIGMA FACTOR SIGG"/>
    <property type="match status" value="1"/>
</dbReference>
<dbReference type="GO" id="GO:0003677">
    <property type="term" value="F:DNA binding"/>
    <property type="evidence" value="ECO:0007669"/>
    <property type="project" value="InterPro"/>
</dbReference>
<dbReference type="InterPro" id="IPR037401">
    <property type="entry name" value="SnoaL-like"/>
</dbReference>
<evidence type="ECO:0000256" key="4">
    <source>
        <dbReference type="ARBA" id="ARBA00023082"/>
    </source>
</evidence>
<dbReference type="NCBIfam" id="TIGR02960">
    <property type="entry name" value="SigX5"/>
    <property type="match status" value="1"/>
</dbReference>
<dbReference type="NCBIfam" id="TIGR02937">
    <property type="entry name" value="sigma70-ECF"/>
    <property type="match status" value="1"/>
</dbReference>
<dbReference type="Pfam" id="PF08281">
    <property type="entry name" value="Sigma70_r4_2"/>
    <property type="match status" value="1"/>
</dbReference>
<evidence type="ECO:0000256" key="2">
    <source>
        <dbReference type="ARBA" id="ARBA00011344"/>
    </source>
</evidence>
<dbReference type="PANTHER" id="PTHR43133">
    <property type="entry name" value="RNA POLYMERASE ECF-TYPE SIGMA FACTO"/>
    <property type="match status" value="1"/>
</dbReference>
<keyword evidence="3" id="KW-0805">Transcription regulation</keyword>
<organism evidence="9 10">
    <name type="scientific">Enteractinococcus helveticum</name>
    <dbReference type="NCBI Taxonomy" id="1837282"/>
    <lineage>
        <taxon>Bacteria</taxon>
        <taxon>Bacillati</taxon>
        <taxon>Actinomycetota</taxon>
        <taxon>Actinomycetes</taxon>
        <taxon>Micrococcales</taxon>
        <taxon>Micrococcaceae</taxon>
    </lineage>
</organism>
<name>A0A1B7LXU8_9MICC</name>
<dbReference type="STRING" id="1837282.A6F49_14570"/>
<dbReference type="CDD" id="cd06171">
    <property type="entry name" value="Sigma70_r4"/>
    <property type="match status" value="1"/>
</dbReference>
<dbReference type="Gene3D" id="1.10.1740.10">
    <property type="match status" value="1"/>
</dbReference>
<dbReference type="InterPro" id="IPR013325">
    <property type="entry name" value="RNA_pol_sigma_r2"/>
</dbReference>
<gene>
    <name evidence="9" type="ORF">A6F49_14570</name>
</gene>
<evidence type="ECO:0000256" key="5">
    <source>
        <dbReference type="ARBA" id="ARBA00023163"/>
    </source>
</evidence>
<comment type="similarity">
    <text evidence="1">Belongs to the sigma-70 factor family. ECF subfamily.</text>
</comment>